<proteinExistence type="predicted"/>
<accession>A0ABY8XYC1</accession>
<gene>
    <name evidence="1" type="ORF">QP939_20070</name>
</gene>
<dbReference type="Proteomes" id="UP001227101">
    <property type="component" value="Chromosome"/>
</dbReference>
<dbReference type="EMBL" id="CP127173">
    <property type="protein sequence ID" value="WIV60742.1"/>
    <property type="molecule type" value="Genomic_DNA"/>
</dbReference>
<protein>
    <submittedName>
        <fullName evidence="1">Uncharacterized protein</fullName>
    </submittedName>
</protein>
<reference evidence="1 2" key="1">
    <citation type="submission" date="2023-06" db="EMBL/GenBank/DDBJ databases">
        <authorList>
            <person name="Oyuntsetseg B."/>
            <person name="Kim S.B."/>
        </authorList>
    </citation>
    <scope>NUCLEOTIDE SEQUENCE [LARGE SCALE GENOMIC DNA]</scope>
    <source>
        <strain evidence="1 2">2-2</strain>
    </source>
</reference>
<evidence type="ECO:0000313" key="1">
    <source>
        <dbReference type="EMBL" id="WIV60742.1"/>
    </source>
</evidence>
<keyword evidence="2" id="KW-1185">Reference proteome</keyword>
<sequence length="511" mass="55895">MSSGVPDSAIVEVPQWLWNNAPEAFFKAAMLHARSTGAASNAWRVRPFEKHFRTAPSLLDVHHLAGPGVARQRFADLEAFPAPNLRGPVTQRELDELKKRAERASATGEVVDAFTFFSLQTSLAGHHELPQIAENIYAELLAFRMEETSAVAFPDSSVHVVRRRAELVHRIKLASFLIRIEHDPALAAGNLGPTKAAANTGSLVFSASEELINGVVFLDLYFGPLLGALSPAVWGFHTAHEVGTMLYSIGSPLSGSKGDAAEMLHLLPGKSPLVATRFSSFQPRAAREALDWWAARLNALFGVLTNPAVFSDSKQRYVPVKHIQGTSTAEQLFKRVTSILSSHRDTTARNVIFFSILDTLERMTSRNLETHCGLQFARDTLDRLERDIPLAAAEILLPAARRAVAALAELQNGFFLLQQSGATEIDILDNGQVVGSLKPERAAAEYVKVLRNATHGFGSNKSGRNGITNTLLAHHNGEIPQDLPLLGYLYLLDVLSRPEVVERSLYRGGRV</sequence>
<organism evidence="1 2">
    <name type="scientific">Amycolatopsis nalaikhensis</name>
    <dbReference type="NCBI Taxonomy" id="715472"/>
    <lineage>
        <taxon>Bacteria</taxon>
        <taxon>Bacillati</taxon>
        <taxon>Actinomycetota</taxon>
        <taxon>Actinomycetes</taxon>
        <taxon>Pseudonocardiales</taxon>
        <taxon>Pseudonocardiaceae</taxon>
        <taxon>Amycolatopsis</taxon>
    </lineage>
</organism>
<dbReference type="RefSeq" id="WP_285458351.1">
    <property type="nucleotide sequence ID" value="NZ_CP127173.1"/>
</dbReference>
<evidence type="ECO:0000313" key="2">
    <source>
        <dbReference type="Proteomes" id="UP001227101"/>
    </source>
</evidence>
<name>A0ABY8XYC1_9PSEU</name>